<dbReference type="GO" id="GO:0005829">
    <property type="term" value="C:cytosol"/>
    <property type="evidence" value="ECO:0007669"/>
    <property type="project" value="GOC"/>
</dbReference>
<dbReference type="SMART" id="SM00233">
    <property type="entry name" value="PH"/>
    <property type="match status" value="1"/>
</dbReference>
<keyword evidence="5" id="KW-1185">Reference proteome</keyword>
<dbReference type="RefSeq" id="XP_009028447.1">
    <property type="nucleotide sequence ID" value="XM_009030199.1"/>
</dbReference>
<dbReference type="GeneID" id="20207892"/>
<name>T1FGE3_HELRO</name>
<dbReference type="InterPro" id="IPR001849">
    <property type="entry name" value="PH_domain"/>
</dbReference>
<dbReference type="HOGENOM" id="CLU_664453_0_0_1"/>
<dbReference type="eggNOG" id="ENOG502SBAN">
    <property type="taxonomic scope" value="Eukaryota"/>
</dbReference>
<dbReference type="GO" id="GO:0055037">
    <property type="term" value="C:recycling endosome"/>
    <property type="evidence" value="ECO:0000318"/>
    <property type="project" value="GO_Central"/>
</dbReference>
<feature type="compositionally biased region" description="Low complexity" evidence="1">
    <location>
        <begin position="34"/>
        <end position="43"/>
    </location>
</feature>
<evidence type="ECO:0000256" key="1">
    <source>
        <dbReference type="SAM" id="MobiDB-lite"/>
    </source>
</evidence>
<dbReference type="CTD" id="20207892"/>
<dbReference type="Proteomes" id="UP000015101">
    <property type="component" value="Unassembled WGS sequence"/>
</dbReference>
<evidence type="ECO:0000313" key="3">
    <source>
        <dbReference type="EMBL" id="ESN93375.1"/>
    </source>
</evidence>
<dbReference type="GO" id="GO:0005802">
    <property type="term" value="C:trans-Golgi network"/>
    <property type="evidence" value="ECO:0000318"/>
    <property type="project" value="GO_Central"/>
</dbReference>
<evidence type="ECO:0000313" key="4">
    <source>
        <dbReference type="EnsemblMetazoa" id="HelroP180902"/>
    </source>
</evidence>
<proteinExistence type="predicted"/>
<dbReference type="Gene3D" id="2.30.29.30">
    <property type="entry name" value="Pleckstrin-homology domain (PH domain)/Phosphotyrosine-binding domain (PTB)"/>
    <property type="match status" value="1"/>
</dbReference>
<dbReference type="InParanoid" id="T1FGE3"/>
<dbReference type="EMBL" id="AMQM01007409">
    <property type="status" value="NOT_ANNOTATED_CDS"/>
    <property type="molecule type" value="Genomic_DNA"/>
</dbReference>
<dbReference type="GO" id="GO:0007032">
    <property type="term" value="P:endosome organization"/>
    <property type="evidence" value="ECO:0000318"/>
    <property type="project" value="GO_Central"/>
</dbReference>
<gene>
    <name evidence="4" type="primary">20207892</name>
    <name evidence="3" type="ORF">HELRODRAFT_180902</name>
</gene>
<dbReference type="PROSITE" id="PS50003">
    <property type="entry name" value="PH_DOMAIN"/>
    <property type="match status" value="1"/>
</dbReference>
<dbReference type="SUPFAM" id="SSF50729">
    <property type="entry name" value="PH domain-like"/>
    <property type="match status" value="1"/>
</dbReference>
<protein>
    <recommendedName>
        <fullName evidence="2">PH domain-containing protein</fullName>
    </recommendedName>
</protein>
<dbReference type="GO" id="GO:0042147">
    <property type="term" value="P:retrograde transport, endosome to Golgi"/>
    <property type="evidence" value="ECO:0000318"/>
    <property type="project" value="GO_Central"/>
</dbReference>
<dbReference type="GO" id="GO:0001881">
    <property type="term" value="P:receptor recycling"/>
    <property type="evidence" value="ECO:0000318"/>
    <property type="project" value="GO_Central"/>
</dbReference>
<dbReference type="EMBL" id="KB097612">
    <property type="protein sequence ID" value="ESN93375.1"/>
    <property type="molecule type" value="Genomic_DNA"/>
</dbReference>
<reference evidence="4" key="3">
    <citation type="submission" date="2015-06" db="UniProtKB">
        <authorList>
            <consortium name="EnsemblMetazoa"/>
        </authorList>
    </citation>
    <scope>IDENTIFICATION</scope>
</reference>
<evidence type="ECO:0000313" key="5">
    <source>
        <dbReference type="Proteomes" id="UP000015101"/>
    </source>
</evidence>
<feature type="region of interest" description="Disordered" evidence="1">
    <location>
        <begin position="34"/>
        <end position="65"/>
    </location>
</feature>
<evidence type="ECO:0000259" key="2">
    <source>
        <dbReference type="PROSITE" id="PS50003"/>
    </source>
</evidence>
<reference evidence="3 5" key="2">
    <citation type="journal article" date="2013" name="Nature">
        <title>Insights into bilaterian evolution from three spiralian genomes.</title>
        <authorList>
            <person name="Simakov O."/>
            <person name="Marletaz F."/>
            <person name="Cho S.J."/>
            <person name="Edsinger-Gonzales E."/>
            <person name="Havlak P."/>
            <person name="Hellsten U."/>
            <person name="Kuo D.H."/>
            <person name="Larsson T."/>
            <person name="Lv J."/>
            <person name="Arendt D."/>
            <person name="Savage R."/>
            <person name="Osoegawa K."/>
            <person name="de Jong P."/>
            <person name="Grimwood J."/>
            <person name="Chapman J.A."/>
            <person name="Shapiro H."/>
            <person name="Aerts A."/>
            <person name="Otillar R.P."/>
            <person name="Terry A.Y."/>
            <person name="Boore J.L."/>
            <person name="Grigoriev I.V."/>
            <person name="Lindberg D.R."/>
            <person name="Seaver E.C."/>
            <person name="Weisblat D.A."/>
            <person name="Putnam N.H."/>
            <person name="Rokhsar D.S."/>
        </authorList>
    </citation>
    <scope>NUCLEOTIDE SEQUENCE</scope>
</reference>
<feature type="domain" description="PH" evidence="2">
    <location>
        <begin position="91"/>
        <end position="193"/>
    </location>
</feature>
<dbReference type="GO" id="GO:0005769">
    <property type="term" value="C:early endosome"/>
    <property type="evidence" value="ECO:0000318"/>
    <property type="project" value="GO_Central"/>
</dbReference>
<accession>T1FGE3</accession>
<dbReference type="AlphaFoldDB" id="T1FGE3"/>
<dbReference type="EnsemblMetazoa" id="HelroT180902">
    <property type="protein sequence ID" value="HelroP180902"/>
    <property type="gene ID" value="HelroG180902"/>
</dbReference>
<dbReference type="STRING" id="6412.T1FGE3"/>
<dbReference type="Pfam" id="PF00169">
    <property type="entry name" value="PH"/>
    <property type="match status" value="1"/>
</dbReference>
<dbReference type="KEGG" id="hro:HELRODRAFT_180902"/>
<reference evidence="5" key="1">
    <citation type="submission" date="2012-12" db="EMBL/GenBank/DDBJ databases">
        <authorList>
            <person name="Hellsten U."/>
            <person name="Grimwood J."/>
            <person name="Chapman J.A."/>
            <person name="Shapiro H."/>
            <person name="Aerts A."/>
            <person name="Otillar R.P."/>
            <person name="Terry A.Y."/>
            <person name="Boore J.L."/>
            <person name="Simakov O."/>
            <person name="Marletaz F."/>
            <person name="Cho S.-J."/>
            <person name="Edsinger-Gonzales E."/>
            <person name="Havlak P."/>
            <person name="Kuo D.-H."/>
            <person name="Larsson T."/>
            <person name="Lv J."/>
            <person name="Arendt D."/>
            <person name="Savage R."/>
            <person name="Osoegawa K."/>
            <person name="de Jong P."/>
            <person name="Lindberg D.R."/>
            <person name="Seaver E.C."/>
            <person name="Weisblat D.A."/>
            <person name="Putnam N.H."/>
            <person name="Grigoriev I.V."/>
            <person name="Rokhsar D.S."/>
        </authorList>
    </citation>
    <scope>NUCLEOTIDE SEQUENCE</scope>
</reference>
<organism evidence="4 5">
    <name type="scientific">Helobdella robusta</name>
    <name type="common">Californian leech</name>
    <dbReference type="NCBI Taxonomy" id="6412"/>
    <lineage>
        <taxon>Eukaryota</taxon>
        <taxon>Metazoa</taxon>
        <taxon>Spiralia</taxon>
        <taxon>Lophotrochozoa</taxon>
        <taxon>Annelida</taxon>
        <taxon>Clitellata</taxon>
        <taxon>Hirudinea</taxon>
        <taxon>Rhynchobdellida</taxon>
        <taxon>Glossiphoniidae</taxon>
        <taxon>Helobdella</taxon>
    </lineage>
</organism>
<sequence length="414" mass="46941">MNRLVKNDSFKSYINLSMTEKTLEDVLEEYSNNKKLSSTNNNNAADDHSKTGTEEGGVETADTFVSGRPSRVNSEKIKKVTLESEANNNECNRLCGYLKKLKLGYRNVGREFKTRWFVLAEESCTLLYFATAKDLAPLGEINISKSVFTFLTDEEQSLTNVFQIRSPDKTVLLQAEDSQTMLYWIQSLQFARKKYFMKLETQKLQNFNLASTSQESDVTCGSHFSFICEIERPSHTVGESSAKHLKPATRSKSLRDLSFANWRFELQNKFSTIKTNINVNKNHAIVDANVKNNNINNNESDQFADDKISHQNYLNQNVFSRLKSCKPMWNRSVKLNSNQNSNNVISEIGKNESETAFNSSFSGKCSNCVKVGFKFLLLLVLFVTGFDYGGFNYLKKVLSVTYIHPAGTTKSVEP</sequence>
<dbReference type="InterPro" id="IPR011993">
    <property type="entry name" value="PH-like_dom_sf"/>
</dbReference>